<dbReference type="RefSeq" id="WP_373970217.1">
    <property type="nucleotide sequence ID" value="NZ_JBHDLJ010000001.1"/>
</dbReference>
<dbReference type="EMBL" id="JBHDLJ010000001">
    <property type="protein sequence ID" value="MFB0833048.1"/>
    <property type="molecule type" value="Genomic_DNA"/>
</dbReference>
<dbReference type="Proteomes" id="UP001575652">
    <property type="component" value="Unassembled WGS sequence"/>
</dbReference>
<evidence type="ECO:0000313" key="4">
    <source>
        <dbReference type="Proteomes" id="UP001575652"/>
    </source>
</evidence>
<evidence type="ECO:0000313" key="3">
    <source>
        <dbReference type="EMBL" id="MFB0833048.1"/>
    </source>
</evidence>
<dbReference type="InterPro" id="IPR058323">
    <property type="entry name" value="DUF8010"/>
</dbReference>
<organism evidence="3 4">
    <name type="scientific">Arthrobacter halodurans</name>
    <dbReference type="NCBI Taxonomy" id="516699"/>
    <lineage>
        <taxon>Bacteria</taxon>
        <taxon>Bacillati</taxon>
        <taxon>Actinomycetota</taxon>
        <taxon>Actinomycetes</taxon>
        <taxon>Micrococcales</taxon>
        <taxon>Micrococcaceae</taxon>
        <taxon>Arthrobacter</taxon>
    </lineage>
</organism>
<protein>
    <submittedName>
        <fullName evidence="3">Uncharacterized protein</fullName>
    </submittedName>
</protein>
<dbReference type="InterPro" id="IPR058498">
    <property type="entry name" value="DUF8185"/>
</dbReference>
<reference evidence="3 4" key="1">
    <citation type="submission" date="2024-09" db="EMBL/GenBank/DDBJ databases">
        <authorList>
            <person name="Salinas-Garcia M.A."/>
            <person name="Prieme A."/>
        </authorList>
    </citation>
    <scope>NUCLEOTIDE SEQUENCE [LARGE SCALE GENOMIC DNA]</scope>
    <source>
        <strain evidence="3 4">DSM 21081</strain>
    </source>
</reference>
<evidence type="ECO:0000259" key="2">
    <source>
        <dbReference type="Pfam" id="PF26572"/>
    </source>
</evidence>
<feature type="domain" description="DUF8185" evidence="2">
    <location>
        <begin position="115"/>
        <end position="240"/>
    </location>
</feature>
<comment type="caution">
    <text evidence="3">The sequence shown here is derived from an EMBL/GenBank/DDBJ whole genome shotgun (WGS) entry which is preliminary data.</text>
</comment>
<name>A0ABV4ULR0_9MICC</name>
<evidence type="ECO:0000259" key="1">
    <source>
        <dbReference type="Pfam" id="PF26035"/>
    </source>
</evidence>
<dbReference type="Pfam" id="PF26572">
    <property type="entry name" value="DUF8185"/>
    <property type="match status" value="1"/>
</dbReference>
<proteinExistence type="predicted"/>
<keyword evidence="4" id="KW-1185">Reference proteome</keyword>
<gene>
    <name evidence="3" type="ORF">ACETWP_00440</name>
</gene>
<sequence length="248" mass="25001">MLPESLTLEDHESVADLHTFLARARAVADGEARLQAAGGVLAVYVSVLHPDTLGSGVPTVLGLRVARLLGPDSGGVDAVYPLGALTDRLARMADGGTVLSLPPAESSAAWAGVSPPRAGWSRLGRLDDDALAGVAAAGMRAVADALPENAGRPVLATVRSRIWSSPLGLATVPDTAPDTVPDGTPALSETGAGAGDVPSGAAFAAWSLGFLRDGGSSVLYANGRWRRLSSGGGHVLVRLAAVNPPGRA</sequence>
<feature type="domain" description="DUF8010" evidence="1">
    <location>
        <begin position="3"/>
        <end position="109"/>
    </location>
</feature>
<dbReference type="Pfam" id="PF26035">
    <property type="entry name" value="DUF8010"/>
    <property type="match status" value="1"/>
</dbReference>
<accession>A0ABV4ULR0</accession>